<evidence type="ECO:0000313" key="3">
    <source>
        <dbReference type="Proteomes" id="UP000289437"/>
    </source>
</evidence>
<accession>A0A4Q0T306</accession>
<dbReference type="InterPro" id="IPR038726">
    <property type="entry name" value="PDDEXK_AddAB-type"/>
</dbReference>
<dbReference type="InterPro" id="IPR019925">
    <property type="entry name" value="DNA_repair_protein_predicted"/>
</dbReference>
<dbReference type="GO" id="GO:0004527">
    <property type="term" value="F:exonuclease activity"/>
    <property type="evidence" value="ECO:0007669"/>
    <property type="project" value="UniProtKB-KW"/>
</dbReference>
<dbReference type="InterPro" id="IPR011604">
    <property type="entry name" value="PDDEXK-like_dom_sf"/>
</dbReference>
<evidence type="ECO:0000259" key="1">
    <source>
        <dbReference type="Pfam" id="PF12705"/>
    </source>
</evidence>
<sequence>MGSETLVEAVAAALGRGVTVLTGNQRAARILRKAVDERNREAGLASWAPPAVLPWSAWTASLWRRLLLSGASTQMLLNRTQEHALWRSVIAEDDSLATLRSSESLAQLAAEAWAVLARYRGLRRLKGSGTNGDTRSFVQWAASFEERCRERDYLPEPRLEAVLREAVVSGKLDVRGSGGLVLVGFDRILPSQRALLDGLRAKGMEIELPVQGRMPERRLLTIAEDEEMEVEAAARWVRRQLEANPVARLAVIVPDLEAQRSRIERVFREVLAPETQNIAGAAGACPYEFSNGRPLSEVPMIGRALDLLAWVQGPIGLETATELLLSAYVGASGEEGARAEFDAFELRKERLLRPEIKLDWLIRTLNGSPRRARLSRLLSALRGMQQTATHRLGAGDRTHGEWAEAVREILGAAQWASRPGEDSIEFQTRERWESTLDEMATLDFDGRRVSYAEALASLRRIAHEAVFAPESGDAPVQILGPEESSGQQFEAIWFLRAADLTWPPPVSGNPLIGWPLRRELGIPGSDATADSAQARRVTERIAGCVTETVVFSYARRAEDGEQRPSVAVAGLGLEETETGLRIEAGAMVALETVDDSARIPALPDRVVRGGAAVLKAQAACAFRAFSEHRLFSSGLEDREPGLNARERGNAVHKVLEEFWTEVKTQAALKAMTTEARRGLLSGCIDAALRKTAGEEATVWEAAYLETQRARLMSLGLQWLRMEERRAPFTVVRHEAGSDVAIGPLRLSLRVDRVDEVANGSVLMDYKTGDVNPVAWTTDRPDEPQLPLYAVLAEDLQLDAIVFGKVRPGKHMELTGYEETKGTLTKAPYGKPPALETQVEEWRNVLMMLATDFVNGDTRVSPKKYPETCEFCAQRLLCRLDVSARALDEEDDEEDNREDIDE</sequence>
<name>A0A4Q0T306_9BACT</name>
<dbReference type="NCBIfam" id="TIGR03623">
    <property type="entry name" value="probable DNA repair protein"/>
    <property type="match status" value="1"/>
</dbReference>
<feature type="domain" description="PD-(D/E)XK endonuclease-like" evidence="1">
    <location>
        <begin position="614"/>
        <end position="878"/>
    </location>
</feature>
<dbReference type="SUPFAM" id="SSF52540">
    <property type="entry name" value="P-loop containing nucleoside triphosphate hydrolases"/>
    <property type="match status" value="1"/>
</dbReference>
<keyword evidence="2" id="KW-0269">Exonuclease</keyword>
<dbReference type="AlphaFoldDB" id="A0A4Q0T306"/>
<reference evidence="2 3" key="1">
    <citation type="submission" date="2018-11" db="EMBL/GenBank/DDBJ databases">
        <authorList>
            <person name="Mardanov A.V."/>
            <person name="Ravin N.V."/>
            <person name="Dedysh S.N."/>
        </authorList>
    </citation>
    <scope>NUCLEOTIDE SEQUENCE [LARGE SCALE GENOMIC DNA]</scope>
    <source>
        <strain evidence="2 3">AF10</strain>
    </source>
</reference>
<dbReference type="Pfam" id="PF12705">
    <property type="entry name" value="PDDEXK_1"/>
    <property type="match status" value="1"/>
</dbReference>
<keyword evidence="2" id="KW-0540">Nuclease</keyword>
<proteinExistence type="predicted"/>
<reference evidence="3" key="2">
    <citation type="submission" date="2019-02" db="EMBL/GenBank/DDBJ databases">
        <title>Granulicella sibirica sp. nov., a psychrotolerant acidobacterium isolated from an organic soil layer in forested tundra, West Siberia.</title>
        <authorList>
            <person name="Oshkin I.Y."/>
            <person name="Kulichevskaya I.S."/>
            <person name="Rijpstra W.I.C."/>
            <person name="Sinninghe Damste J.S."/>
            <person name="Rakitin A.L."/>
            <person name="Ravin N.V."/>
            <person name="Dedysh S.N."/>
        </authorList>
    </citation>
    <scope>NUCLEOTIDE SEQUENCE [LARGE SCALE GENOMIC DNA]</scope>
    <source>
        <strain evidence="3">AF10</strain>
    </source>
</reference>
<protein>
    <submittedName>
        <fullName evidence="2">RecB family exonuclease</fullName>
    </submittedName>
</protein>
<dbReference type="InterPro" id="IPR027417">
    <property type="entry name" value="P-loop_NTPase"/>
</dbReference>
<comment type="caution">
    <text evidence="2">The sequence shown here is derived from an EMBL/GenBank/DDBJ whole genome shotgun (WGS) entry which is preliminary data.</text>
</comment>
<organism evidence="2 3">
    <name type="scientific">Granulicella sibirica</name>
    <dbReference type="NCBI Taxonomy" id="2479048"/>
    <lineage>
        <taxon>Bacteria</taxon>
        <taxon>Pseudomonadati</taxon>
        <taxon>Acidobacteriota</taxon>
        <taxon>Terriglobia</taxon>
        <taxon>Terriglobales</taxon>
        <taxon>Acidobacteriaceae</taxon>
        <taxon>Granulicella</taxon>
    </lineage>
</organism>
<dbReference type="EMBL" id="RDSM01000001">
    <property type="protein sequence ID" value="RXH56840.1"/>
    <property type="molecule type" value="Genomic_DNA"/>
</dbReference>
<keyword evidence="2" id="KW-0378">Hydrolase</keyword>
<evidence type="ECO:0000313" key="2">
    <source>
        <dbReference type="EMBL" id="RXH56840.1"/>
    </source>
</evidence>
<dbReference type="Proteomes" id="UP000289437">
    <property type="component" value="Unassembled WGS sequence"/>
</dbReference>
<gene>
    <name evidence="2" type="ORF">GRAN_0150</name>
</gene>
<dbReference type="Gene3D" id="3.90.320.10">
    <property type="match status" value="1"/>
</dbReference>
<keyword evidence="3" id="KW-1185">Reference proteome</keyword>